<gene>
    <name evidence="2" type="ORF">RM706_09180</name>
</gene>
<evidence type="ECO:0000313" key="2">
    <source>
        <dbReference type="EMBL" id="MDT0607201.1"/>
    </source>
</evidence>
<comment type="caution">
    <text evidence="2">The sequence shown here is derived from an EMBL/GenBank/DDBJ whole genome shotgun (WGS) entry which is preliminary data.</text>
</comment>
<proteinExistence type="predicted"/>
<accession>A0ABU3AE91</accession>
<dbReference type="Proteomes" id="UP001255246">
    <property type="component" value="Unassembled WGS sequence"/>
</dbReference>
<organism evidence="2 3">
    <name type="scientific">Croceitalea rosinachiae</name>
    <dbReference type="NCBI Taxonomy" id="3075596"/>
    <lineage>
        <taxon>Bacteria</taxon>
        <taxon>Pseudomonadati</taxon>
        <taxon>Bacteroidota</taxon>
        <taxon>Flavobacteriia</taxon>
        <taxon>Flavobacteriales</taxon>
        <taxon>Flavobacteriaceae</taxon>
        <taxon>Croceitalea</taxon>
    </lineage>
</organism>
<dbReference type="RefSeq" id="WP_311350761.1">
    <property type="nucleotide sequence ID" value="NZ_JAVRHR010000002.1"/>
</dbReference>
<name>A0ABU3AE91_9FLAO</name>
<dbReference type="InterPro" id="IPR050902">
    <property type="entry name" value="ABC_Transporter_SBP"/>
</dbReference>
<protein>
    <submittedName>
        <fullName evidence="2">ABC transporter substrate-binding protein</fullName>
    </submittedName>
</protein>
<sequence length="401" mass="45031">MILFNLSTKVKYPIFETMEKMLLKAVRFCLILMTVASCKKESKSTNTVVEQNDELVQYAVGFDIDKSGDFPVIHVTNPWPNAKQRFTYAFIPKDRLSKITFQKEAYDAVISTPIQNLVVTSTTHIPALESLGGLNKLIGFPDIRYISSMPARQLINSGKIKELGSNQSLNTEMVLEMSPDAVVGFAIDNQNSTYEVLQKSGIPILYNGDWTEQTPLGKAEWIKFFGVLLGKEKEADSIFKTIASSYNQVKELARTAKKRPTVLSGALYKDVWYLPAGKSWAAQFLADANADYLWADSEGTGSLSLSLETALEKGQDAEFWISPSQFTTYDDLINANNHYSEFEAFKNKHLFTFSATKGPTGGLLYYELAPQRPDLVLKDLVHIFHPEVLPNHVLYFFTPLK</sequence>
<dbReference type="Pfam" id="PF01497">
    <property type="entry name" value="Peripla_BP_2"/>
    <property type="match status" value="1"/>
</dbReference>
<dbReference type="PROSITE" id="PS50983">
    <property type="entry name" value="FE_B12_PBP"/>
    <property type="match status" value="1"/>
</dbReference>
<reference evidence="2 3" key="1">
    <citation type="submission" date="2023-09" db="EMBL/GenBank/DDBJ databases">
        <authorList>
            <person name="Rey-Velasco X."/>
        </authorList>
    </citation>
    <scope>NUCLEOTIDE SEQUENCE [LARGE SCALE GENOMIC DNA]</scope>
    <source>
        <strain evidence="2 3">F388</strain>
    </source>
</reference>
<keyword evidence="3" id="KW-1185">Reference proteome</keyword>
<evidence type="ECO:0000313" key="3">
    <source>
        <dbReference type="Proteomes" id="UP001255246"/>
    </source>
</evidence>
<dbReference type="SUPFAM" id="SSF53807">
    <property type="entry name" value="Helical backbone' metal receptor"/>
    <property type="match status" value="1"/>
</dbReference>
<dbReference type="PANTHER" id="PTHR30535:SF34">
    <property type="entry name" value="MOLYBDATE-BINDING PROTEIN MOLA"/>
    <property type="match status" value="1"/>
</dbReference>
<dbReference type="EMBL" id="JAVRHR010000002">
    <property type="protein sequence ID" value="MDT0607201.1"/>
    <property type="molecule type" value="Genomic_DNA"/>
</dbReference>
<dbReference type="Gene3D" id="3.40.50.1980">
    <property type="entry name" value="Nitrogenase molybdenum iron protein domain"/>
    <property type="match status" value="2"/>
</dbReference>
<feature type="domain" description="Fe/B12 periplasmic-binding" evidence="1">
    <location>
        <begin position="116"/>
        <end position="388"/>
    </location>
</feature>
<dbReference type="PANTHER" id="PTHR30535">
    <property type="entry name" value="VITAMIN B12-BINDING PROTEIN"/>
    <property type="match status" value="1"/>
</dbReference>
<evidence type="ECO:0000259" key="1">
    <source>
        <dbReference type="PROSITE" id="PS50983"/>
    </source>
</evidence>
<dbReference type="InterPro" id="IPR002491">
    <property type="entry name" value="ABC_transptr_periplasmic_BD"/>
</dbReference>